<dbReference type="EMBL" id="CP012509">
    <property type="protein sequence ID" value="ALB24381.1"/>
    <property type="molecule type" value="Genomic_DNA"/>
</dbReference>
<keyword evidence="2" id="KW-0614">Plasmid</keyword>
<evidence type="ECO:0000313" key="3">
    <source>
        <dbReference type="Proteomes" id="UP000029558"/>
    </source>
</evidence>
<feature type="region of interest" description="Disordered" evidence="1">
    <location>
        <begin position="581"/>
        <end position="632"/>
    </location>
</feature>
<proteinExistence type="predicted"/>
<dbReference type="Pfam" id="PF06986">
    <property type="entry name" value="F_T4SS_TraN"/>
    <property type="match status" value="1"/>
</dbReference>
<evidence type="ECO:0000256" key="1">
    <source>
        <dbReference type="SAM" id="MobiDB-lite"/>
    </source>
</evidence>
<reference evidence="2 3" key="1">
    <citation type="journal article" date="2014" name="Genome Announc.">
        <title>Comparative Genome Analysis of Two Isolates of the Fish Pathogen Piscirickettsia salmonis from Different Hosts Reveals Major Differences in Virulence-Associated Secretion Systems.</title>
        <authorList>
            <person name="Bohle H."/>
            <person name="Henriquez P."/>
            <person name="Grothusen H."/>
            <person name="Navas E."/>
            <person name="Sandoval A."/>
            <person name="Bustamante F."/>
            <person name="Bustos P."/>
            <person name="Mancilla M."/>
        </authorList>
    </citation>
    <scope>NUCLEOTIDE SEQUENCE [LARGE SCALE GENOMIC DNA]</scope>
    <source>
        <strain evidence="3">B1-32597</strain>
    </source>
</reference>
<organism evidence="2 3">
    <name type="scientific">Piscirickettsia salmonis</name>
    <dbReference type="NCBI Taxonomy" id="1238"/>
    <lineage>
        <taxon>Bacteria</taxon>
        <taxon>Pseudomonadati</taxon>
        <taxon>Pseudomonadota</taxon>
        <taxon>Gammaproteobacteria</taxon>
        <taxon>Thiotrichales</taxon>
        <taxon>Piscirickettsiaceae</taxon>
        <taxon>Piscirickettsia</taxon>
    </lineage>
</organism>
<sequence>MNKKLIILLVISILNVTYSNQTSEDYEKDQSIVQANESAVISTGTSLNPEESIPNYTSNPSETSYYQGVESYSSNLSEDAQTNLANDPAGNTVYQNFTTRPQIKVNTQSASIQGSKLIESDSYNLTHGISDQYVDCDKQAVNCTTTYDSKSCTTGHPYNLTCTSTLSIQMKEKTEYVEKTYSGNMENTGSNSNTYTLPEGGVIESISFQSNAGNGYYYNKNYTFYLNGTNIGTRSYPCSGTFQCMFPFNSSISITADNLGVYVSGSGVINVTFDGYSGGSRGTAPFTVVMKVQRTAKEPEEVWTTNCSSLPASCKETKQTCTEPEETRTIDGVDITKDCWQKQTDYQCGQPFSSSCQSLVDQGCEQISSACTSSSCDEYNDTYNCPVKQCATQMVCANDVFCIDGDCASQDPQTNENFGQDVSELAAAAGAAEDYSDGDQVSIFNGTPMDCSIDTLGFSDCCNDSGWGQNTGLAHCSDEEKKLGEAKEKYLASYIGEYCAHKEDITGICLSHKKVYCVFDSKMSRIVQDYGRPQLHLSYGSPEAPSCNGFSVDQIQQIDFDTIDFVDPIYMWPSGSNSQEAGLAADMSVDSPSESEMNDEINKRIQEDLGQSDPSLNKLKQQTVKQVEESLR</sequence>
<accession>A0AAC8VL62</accession>
<name>A0AAC8VL62_PISSA</name>
<dbReference type="Proteomes" id="UP000029558">
    <property type="component" value="Plasmid pPSB1-1"/>
</dbReference>
<feature type="compositionally biased region" description="Polar residues" evidence="1">
    <location>
        <begin position="612"/>
        <end position="625"/>
    </location>
</feature>
<dbReference type="AlphaFoldDB" id="A0AAC8VL62"/>
<dbReference type="RefSeq" id="WP_036773369.1">
    <property type="nucleotide sequence ID" value="NZ_CP012509.1"/>
</dbReference>
<dbReference type="NCBIfam" id="TIGR02750">
    <property type="entry name" value="TraN_Ftype"/>
    <property type="match status" value="1"/>
</dbReference>
<dbReference type="InterPro" id="IPR014121">
    <property type="entry name" value="TraN_Ftype"/>
</dbReference>
<gene>
    <name evidence="2" type="primary">traN</name>
    <name evidence="2" type="ORF">KU39_1p40</name>
</gene>
<protein>
    <submittedName>
        <fullName evidence="2">Conjugal transfer protein TraN</fullName>
    </submittedName>
</protein>
<evidence type="ECO:0000313" key="2">
    <source>
        <dbReference type="EMBL" id="ALB24381.1"/>
    </source>
</evidence>
<geneLocation type="plasmid" evidence="2 3">
    <name>pPSB1-1</name>
</geneLocation>